<reference evidence="8 9" key="1">
    <citation type="submission" date="2019-11" db="EMBL/GenBank/DDBJ databases">
        <authorList>
            <person name="Holert J."/>
        </authorList>
    </citation>
    <scope>NUCLEOTIDE SEQUENCE [LARGE SCALE GENOMIC DNA]</scope>
    <source>
        <strain evidence="8">BC5_2</strain>
    </source>
</reference>
<dbReference type="Proteomes" id="UP000434580">
    <property type="component" value="Unassembled WGS sequence"/>
</dbReference>
<dbReference type="HAMAP" id="MF_00258">
    <property type="entry name" value="Glu_racemase"/>
    <property type="match status" value="1"/>
</dbReference>
<dbReference type="InterPro" id="IPR001920">
    <property type="entry name" value="Asp/Glu_race"/>
</dbReference>
<feature type="binding site" evidence="7">
    <location>
        <begin position="188"/>
        <end position="189"/>
    </location>
    <ligand>
        <name>substrate</name>
    </ligand>
</feature>
<dbReference type="GO" id="GO:0009252">
    <property type="term" value="P:peptidoglycan biosynthetic process"/>
    <property type="evidence" value="ECO:0007669"/>
    <property type="project" value="UniProtKB-UniRule"/>
</dbReference>
<keyword evidence="5 7" id="KW-0413">Isomerase</keyword>
<dbReference type="InterPro" id="IPR018187">
    <property type="entry name" value="Asp/Glu_racemase_AS_1"/>
</dbReference>
<dbReference type="PANTHER" id="PTHR21198">
    <property type="entry name" value="GLUTAMATE RACEMASE"/>
    <property type="match status" value="1"/>
</dbReference>
<dbReference type="InterPro" id="IPR015942">
    <property type="entry name" value="Asp/Glu/hydantoin_racemase"/>
</dbReference>
<dbReference type="OrthoDB" id="9801055at2"/>
<name>A0A5S9QNA0_9GAMM</name>
<dbReference type="PROSITE" id="PS00923">
    <property type="entry name" value="ASP_GLU_RACEMASE_1"/>
    <property type="match status" value="1"/>
</dbReference>
<feature type="active site" description="Proton donor/acceptor" evidence="7">
    <location>
        <position position="187"/>
    </location>
</feature>
<dbReference type="EC" id="5.1.1.3" evidence="2 7"/>
<dbReference type="UniPathway" id="UPA00219"/>
<keyword evidence="3 7" id="KW-0133">Cell shape</keyword>
<evidence type="ECO:0000256" key="7">
    <source>
        <dbReference type="HAMAP-Rule" id="MF_00258"/>
    </source>
</evidence>
<dbReference type="PROSITE" id="PS00924">
    <property type="entry name" value="ASP_GLU_RACEMASE_2"/>
    <property type="match status" value="1"/>
</dbReference>
<evidence type="ECO:0000256" key="1">
    <source>
        <dbReference type="ARBA" id="ARBA00001602"/>
    </source>
</evidence>
<dbReference type="GO" id="GO:0071555">
    <property type="term" value="P:cell wall organization"/>
    <property type="evidence" value="ECO:0007669"/>
    <property type="project" value="UniProtKB-KW"/>
</dbReference>
<evidence type="ECO:0000256" key="3">
    <source>
        <dbReference type="ARBA" id="ARBA00022960"/>
    </source>
</evidence>
<evidence type="ECO:0000256" key="5">
    <source>
        <dbReference type="ARBA" id="ARBA00023235"/>
    </source>
</evidence>
<dbReference type="GO" id="GO:0008360">
    <property type="term" value="P:regulation of cell shape"/>
    <property type="evidence" value="ECO:0007669"/>
    <property type="project" value="UniProtKB-KW"/>
</dbReference>
<dbReference type="InterPro" id="IPR004391">
    <property type="entry name" value="Glu_race"/>
</dbReference>
<organism evidence="8 9">
    <name type="scientific">BD1-7 clade bacterium</name>
    <dbReference type="NCBI Taxonomy" id="2029982"/>
    <lineage>
        <taxon>Bacteria</taxon>
        <taxon>Pseudomonadati</taxon>
        <taxon>Pseudomonadota</taxon>
        <taxon>Gammaproteobacteria</taxon>
        <taxon>Cellvibrionales</taxon>
        <taxon>Spongiibacteraceae</taxon>
        <taxon>BD1-7 clade</taxon>
    </lineage>
</organism>
<evidence type="ECO:0000256" key="2">
    <source>
        <dbReference type="ARBA" id="ARBA00013090"/>
    </source>
</evidence>
<dbReference type="Pfam" id="PF01177">
    <property type="entry name" value="Asp_Glu_race"/>
    <property type="match status" value="1"/>
</dbReference>
<dbReference type="GO" id="GO:0008881">
    <property type="term" value="F:glutamate racemase activity"/>
    <property type="evidence" value="ECO:0007669"/>
    <property type="project" value="UniProtKB-UniRule"/>
</dbReference>
<comment type="similarity">
    <text evidence="7">Belongs to the aspartate/glutamate racemases family.</text>
</comment>
<dbReference type="PANTHER" id="PTHR21198:SF2">
    <property type="entry name" value="GLUTAMATE RACEMASE"/>
    <property type="match status" value="1"/>
</dbReference>
<keyword evidence="6 7" id="KW-0961">Cell wall biogenesis/degradation</keyword>
<dbReference type="SUPFAM" id="SSF53681">
    <property type="entry name" value="Aspartate/glutamate racemase"/>
    <property type="match status" value="2"/>
</dbReference>
<feature type="binding site" evidence="7">
    <location>
        <begin position="9"/>
        <end position="10"/>
    </location>
    <ligand>
        <name>substrate</name>
    </ligand>
</feature>
<feature type="active site" description="Proton donor/acceptor" evidence="7">
    <location>
        <position position="73"/>
    </location>
</feature>
<dbReference type="Gene3D" id="3.40.50.1860">
    <property type="match status" value="2"/>
</dbReference>
<accession>A0A5S9QNA0</accession>
<evidence type="ECO:0000313" key="9">
    <source>
        <dbReference type="Proteomes" id="UP000434580"/>
    </source>
</evidence>
<feature type="binding site" evidence="7">
    <location>
        <begin position="74"/>
        <end position="75"/>
    </location>
    <ligand>
        <name>substrate</name>
    </ligand>
</feature>
<dbReference type="AlphaFoldDB" id="A0A5S9QNA0"/>
<sequence length="265" mass="29449">MKKHILIFDSGLGGTTVLEEIARRIPSSTYSYVMDNGAFPYGDKPNTYLESRAIRLFSRLIPISQPDLVVIACNTASTLFLDTLRQQFDIPFVGVVPAIKPAAQISQSGVVGLLATKATISRTYIENLHRQHAPDCTLVKLDGQALVTLAEQKMIYGESLQSSIDDVVKKITSKDSLLSIDTIVLGCTHFPAIREELINSWPRTCQWLDSGAAIARRVETLLPQCRETTHHSETLFTTAPLIEWHQLLPLLNRYGISHHQTIAID</sequence>
<dbReference type="InterPro" id="IPR033134">
    <property type="entry name" value="Asp/Glu_racemase_AS_2"/>
</dbReference>
<comment type="pathway">
    <text evidence="7">Cell wall biogenesis; peptidoglycan biosynthesis.</text>
</comment>
<dbReference type="NCBIfam" id="TIGR00067">
    <property type="entry name" value="glut_race"/>
    <property type="match status" value="1"/>
</dbReference>
<evidence type="ECO:0000256" key="4">
    <source>
        <dbReference type="ARBA" id="ARBA00022984"/>
    </source>
</evidence>
<feature type="binding site" evidence="7">
    <location>
        <begin position="41"/>
        <end position="42"/>
    </location>
    <ligand>
        <name>substrate</name>
    </ligand>
</feature>
<proteinExistence type="inferred from homology"/>
<dbReference type="EMBL" id="CACSII010000020">
    <property type="protein sequence ID" value="CAA0119016.1"/>
    <property type="molecule type" value="Genomic_DNA"/>
</dbReference>
<gene>
    <name evidence="7 8" type="primary">murI</name>
    <name evidence="8" type="ORF">DPBNPPHM_02388</name>
</gene>
<comment type="function">
    <text evidence="7">Provides the (R)-glutamate required for cell wall biosynthesis.</text>
</comment>
<keyword evidence="4 7" id="KW-0573">Peptidoglycan synthesis</keyword>
<protein>
    <recommendedName>
        <fullName evidence="2 7">Glutamate racemase</fullName>
        <ecNumber evidence="2 7">5.1.1.3</ecNumber>
    </recommendedName>
</protein>
<evidence type="ECO:0000313" key="8">
    <source>
        <dbReference type="EMBL" id="CAA0119016.1"/>
    </source>
</evidence>
<evidence type="ECO:0000256" key="6">
    <source>
        <dbReference type="ARBA" id="ARBA00023316"/>
    </source>
</evidence>
<comment type="catalytic activity">
    <reaction evidence="1 7">
        <text>L-glutamate = D-glutamate</text>
        <dbReference type="Rhea" id="RHEA:12813"/>
        <dbReference type="ChEBI" id="CHEBI:29985"/>
        <dbReference type="ChEBI" id="CHEBI:29986"/>
        <dbReference type="EC" id="5.1.1.3"/>
    </reaction>
</comment>